<dbReference type="AlphaFoldDB" id="A0A934U6P2"/>
<keyword evidence="8" id="KW-1185">Reference proteome</keyword>
<protein>
    <submittedName>
        <fullName evidence="7">Methyltransferase</fullName>
    </submittedName>
</protein>
<feature type="domain" description="RlmG N-terminal" evidence="6">
    <location>
        <begin position="2"/>
        <end position="170"/>
    </location>
</feature>
<dbReference type="PANTHER" id="PTHR47816">
    <property type="entry name" value="RIBOSOMAL RNA SMALL SUBUNIT METHYLTRANSFERASE C"/>
    <property type="match status" value="1"/>
</dbReference>
<dbReference type="PANTHER" id="PTHR47816:SF5">
    <property type="entry name" value="RIBOSOMAL RNA LARGE SUBUNIT METHYLTRANSFERASE G"/>
    <property type="match status" value="1"/>
</dbReference>
<evidence type="ECO:0000256" key="1">
    <source>
        <dbReference type="ARBA" id="ARBA00022490"/>
    </source>
</evidence>
<dbReference type="Gene3D" id="3.40.50.150">
    <property type="entry name" value="Vaccinia Virus protein VP39"/>
    <property type="match status" value="2"/>
</dbReference>
<name>A0A934U6P2_9NOCA</name>
<accession>A0A934U6P2</accession>
<dbReference type="GO" id="GO:0003676">
    <property type="term" value="F:nucleic acid binding"/>
    <property type="evidence" value="ECO:0007669"/>
    <property type="project" value="InterPro"/>
</dbReference>
<evidence type="ECO:0000256" key="4">
    <source>
        <dbReference type="ARBA" id="ARBA00022679"/>
    </source>
</evidence>
<dbReference type="InterPro" id="IPR007848">
    <property type="entry name" value="Small_mtfrase_dom"/>
</dbReference>
<dbReference type="RefSeq" id="WP_199708455.1">
    <property type="nucleotide sequence ID" value="NZ_JAEMNV010000013.1"/>
</dbReference>
<proteinExistence type="predicted"/>
<organism evidence="7 8">
    <name type="scientific">Antrihabitans stalagmiti</name>
    <dbReference type="NCBI Taxonomy" id="2799499"/>
    <lineage>
        <taxon>Bacteria</taxon>
        <taxon>Bacillati</taxon>
        <taxon>Actinomycetota</taxon>
        <taxon>Actinomycetes</taxon>
        <taxon>Mycobacteriales</taxon>
        <taxon>Nocardiaceae</taxon>
        <taxon>Antrihabitans</taxon>
    </lineage>
</organism>
<dbReference type="EMBL" id="JAEMNV010000013">
    <property type="protein sequence ID" value="MBJ8342734.1"/>
    <property type="molecule type" value="Genomic_DNA"/>
</dbReference>
<dbReference type="GO" id="GO:0006364">
    <property type="term" value="P:rRNA processing"/>
    <property type="evidence" value="ECO:0007669"/>
    <property type="project" value="UniProtKB-KW"/>
</dbReference>
<reference evidence="7" key="1">
    <citation type="submission" date="2020-12" db="EMBL/GenBank/DDBJ databases">
        <title>Antrihabitans popcorni sp. nov. and Antrihabitans auranticaus sp. nov., isolated from a larva cave.</title>
        <authorList>
            <person name="Lee S.D."/>
            <person name="Kim I.S."/>
        </authorList>
    </citation>
    <scope>NUCLEOTIDE SEQUENCE</scope>
    <source>
        <strain evidence="7">YC3-6</strain>
    </source>
</reference>
<dbReference type="Pfam" id="PF05175">
    <property type="entry name" value="MTS"/>
    <property type="match status" value="1"/>
</dbReference>
<dbReference type="GO" id="GO:0008170">
    <property type="term" value="F:N-methyltransferase activity"/>
    <property type="evidence" value="ECO:0007669"/>
    <property type="project" value="UniProtKB-ARBA"/>
</dbReference>
<keyword evidence="3 7" id="KW-0489">Methyltransferase</keyword>
<comment type="caution">
    <text evidence="7">The sequence shown here is derived from an EMBL/GenBank/DDBJ whole genome shotgun (WGS) entry which is preliminary data.</text>
</comment>
<evidence type="ECO:0000259" key="6">
    <source>
        <dbReference type="Pfam" id="PF26049"/>
    </source>
</evidence>
<evidence type="ECO:0000256" key="2">
    <source>
        <dbReference type="ARBA" id="ARBA00022552"/>
    </source>
</evidence>
<evidence type="ECO:0000256" key="3">
    <source>
        <dbReference type="ARBA" id="ARBA00022603"/>
    </source>
</evidence>
<dbReference type="InterPro" id="IPR058679">
    <property type="entry name" value="RlmG_N"/>
</dbReference>
<keyword evidence="4" id="KW-0808">Transferase</keyword>
<keyword evidence="2" id="KW-0698">rRNA processing</keyword>
<dbReference type="CDD" id="cd02440">
    <property type="entry name" value="AdoMet_MTases"/>
    <property type="match status" value="1"/>
</dbReference>
<dbReference type="InterPro" id="IPR029063">
    <property type="entry name" value="SAM-dependent_MTases_sf"/>
</dbReference>
<dbReference type="PROSITE" id="PS00092">
    <property type="entry name" value="N6_MTASE"/>
    <property type="match status" value="1"/>
</dbReference>
<evidence type="ECO:0000313" key="8">
    <source>
        <dbReference type="Proteomes" id="UP000655868"/>
    </source>
</evidence>
<dbReference type="GO" id="GO:0008757">
    <property type="term" value="F:S-adenosylmethionine-dependent methyltransferase activity"/>
    <property type="evidence" value="ECO:0007669"/>
    <property type="project" value="InterPro"/>
</dbReference>
<evidence type="ECO:0000259" key="5">
    <source>
        <dbReference type="Pfam" id="PF05175"/>
    </source>
</evidence>
<evidence type="ECO:0000313" key="7">
    <source>
        <dbReference type="EMBL" id="MBJ8342734.1"/>
    </source>
</evidence>
<feature type="domain" description="Methyltransferase small" evidence="5">
    <location>
        <begin position="191"/>
        <end position="360"/>
    </location>
</feature>
<dbReference type="Pfam" id="PF26049">
    <property type="entry name" value="RLMG_N"/>
    <property type="match status" value="1"/>
</dbReference>
<dbReference type="GO" id="GO:0032259">
    <property type="term" value="P:methylation"/>
    <property type="evidence" value="ECO:0007669"/>
    <property type="project" value="UniProtKB-KW"/>
</dbReference>
<dbReference type="SUPFAM" id="SSF53335">
    <property type="entry name" value="S-adenosyl-L-methionine-dependent methyltransferases"/>
    <property type="match status" value="1"/>
</dbReference>
<keyword evidence="1" id="KW-0963">Cytoplasm</keyword>
<gene>
    <name evidence="7" type="ORF">JGU71_27970</name>
</gene>
<sequence length="371" mass="38564">MRRRPDIEAANLHAVDAADRLLLDVAAEALATTTPGSVAVIGDNFGALTLGLAVQHGISDIRVHQDPLTGVLALAANAADAGLADSYRSLGLGEELLTGATVVLMRLPRGLAELSEIADAIARYASKDVTVFAGGRDKHLTLAMNGVLGQVFDSVTPSLGRQKSRVLVAKGSKSLGTEPFPVTEVIADLGLTVVAHGAAFSGAKLDVGTRFLLDFVPRMRAADLVVDLGCGTGILAVALARHRPDAAVVATDQSAAAVASAIATADANGVADRVQVVRDDAMASIADGTVDLIVCNPPFHLGAAVHTGAAVKMFEAAGRVLRPGGELWTVYNAHLNYRGMLQRLVGRTDVVGRNRKFTVARSISNGRRLTH</sequence>
<dbReference type="Proteomes" id="UP000655868">
    <property type="component" value="Unassembled WGS sequence"/>
</dbReference>
<dbReference type="InterPro" id="IPR002052">
    <property type="entry name" value="DNA_methylase_N6_adenine_CS"/>
</dbReference>
<dbReference type="InterPro" id="IPR046977">
    <property type="entry name" value="RsmC/RlmG"/>
</dbReference>